<sequence>MPSPTLISARMPSQMSVQGGEVGLDERRSDRASGAAGRRSLHGEPLLRAHGGAGRVRAAAGAAAGGRRGGQAAGHQHHVSAGPPHHRTPLL</sequence>
<feature type="region of interest" description="Disordered" evidence="1">
    <location>
        <begin position="1"/>
        <end position="91"/>
    </location>
</feature>
<keyword evidence="3" id="KW-1185">Reference proteome</keyword>
<feature type="compositionally biased region" description="Gly residues" evidence="1">
    <location>
        <begin position="63"/>
        <end position="72"/>
    </location>
</feature>
<proteinExistence type="predicted"/>
<name>A0AAV6FF33_9TELE</name>
<organism evidence="2 3">
    <name type="scientific">Alosa alosa</name>
    <name type="common">allis shad</name>
    <dbReference type="NCBI Taxonomy" id="278164"/>
    <lineage>
        <taxon>Eukaryota</taxon>
        <taxon>Metazoa</taxon>
        <taxon>Chordata</taxon>
        <taxon>Craniata</taxon>
        <taxon>Vertebrata</taxon>
        <taxon>Euteleostomi</taxon>
        <taxon>Actinopterygii</taxon>
        <taxon>Neopterygii</taxon>
        <taxon>Teleostei</taxon>
        <taxon>Clupei</taxon>
        <taxon>Clupeiformes</taxon>
        <taxon>Clupeoidei</taxon>
        <taxon>Clupeidae</taxon>
        <taxon>Alosa</taxon>
    </lineage>
</organism>
<dbReference type="EMBL" id="JADWDJ010000024">
    <property type="protein sequence ID" value="KAG5261403.1"/>
    <property type="molecule type" value="Genomic_DNA"/>
</dbReference>
<comment type="caution">
    <text evidence="2">The sequence shown here is derived from an EMBL/GenBank/DDBJ whole genome shotgun (WGS) entry which is preliminary data.</text>
</comment>
<gene>
    <name evidence="2" type="ORF">AALO_G00304130</name>
</gene>
<evidence type="ECO:0000256" key="1">
    <source>
        <dbReference type="SAM" id="MobiDB-lite"/>
    </source>
</evidence>
<reference evidence="2" key="1">
    <citation type="submission" date="2020-10" db="EMBL/GenBank/DDBJ databases">
        <title>Chromosome-scale genome assembly of the Allis shad, Alosa alosa.</title>
        <authorList>
            <person name="Margot Z."/>
            <person name="Christophe K."/>
            <person name="Cabau C."/>
            <person name="Louis A."/>
            <person name="Berthelot C."/>
            <person name="Parey E."/>
            <person name="Roest Crollius H."/>
            <person name="Montfort J."/>
            <person name="Robinson-Rechavi M."/>
            <person name="Bucao C."/>
            <person name="Bouchez O."/>
            <person name="Gislard M."/>
            <person name="Lluch J."/>
            <person name="Milhes M."/>
            <person name="Lampietro C."/>
            <person name="Lopez Roques C."/>
            <person name="Donnadieu C."/>
            <person name="Braasch I."/>
            <person name="Desvignes T."/>
            <person name="Postlethwait J."/>
            <person name="Bobe J."/>
            <person name="Guiguen Y."/>
        </authorList>
    </citation>
    <scope>NUCLEOTIDE SEQUENCE</scope>
    <source>
        <strain evidence="2">M-15738</strain>
        <tissue evidence="2">Blood</tissue>
    </source>
</reference>
<accession>A0AAV6FF33</accession>
<dbReference type="AlphaFoldDB" id="A0AAV6FF33"/>
<evidence type="ECO:0000313" key="2">
    <source>
        <dbReference type="EMBL" id="KAG5261403.1"/>
    </source>
</evidence>
<evidence type="ECO:0000313" key="3">
    <source>
        <dbReference type="Proteomes" id="UP000823561"/>
    </source>
</evidence>
<dbReference type="Proteomes" id="UP000823561">
    <property type="component" value="Chromosome 24"/>
</dbReference>
<protein>
    <submittedName>
        <fullName evidence="2">Uncharacterized protein</fullName>
    </submittedName>
</protein>